<dbReference type="SMART" id="SM00220">
    <property type="entry name" value="S_TKc"/>
    <property type="match status" value="1"/>
</dbReference>
<keyword evidence="5" id="KW-0812">Transmembrane</keyword>
<dbReference type="PANTHER" id="PTHR44329">
    <property type="entry name" value="SERINE/THREONINE-PROTEIN KINASE TNNI3K-RELATED"/>
    <property type="match status" value="1"/>
</dbReference>
<sequence length="676" mass="71882">MASGQRKLKLPCSGAVATSTTTTAETATAPPETTDPATPPPETADPATSPPETTDPVTPPPETTDPATPPPETTDPATPPLETTDPATPPPETTDPATPPPETTDPATPPPETTDPATPPPETTDPATPPPETTDPATPPPETTDPATPPPETTKAATTPPKTTTAATTVPVTIAPTTAPSSTETPAAASTKAPSTTTTAPAEATTDPVVEHYNSSTLPPGVDSSMLNGSELVTVEVTETTQEDGTSSYSYVVITRMGNTLQTIVLSPSAASAAGSSQSNTNNSAKASSSLGIGTIVAIIVVSLVFMLVSFAFFIVQRRRSKNRPSNISSDDVLDSPVVGKQVWLLEQGQSLADTEYAEMTRTTANSRSTGSSVPIYSHHRGTLWEDPVIQASRIPFDRIELGTVIGRGAFGEVYCGRYRGQDVAIKMLVPEKRKDMAHIQALLSEVRLMATMEHPHIVPFVGVAWESLSDLCCVSEYMPGGDLRTLLKEYLDDGIPQGMDAIKMQIAYEVAYALTYLHSFVPVVLHRDLKSRNILLTESLHAKITDFGASRIRSDATMTSNVGSSLWMAPEVMIGGHYDEKADVFSLGVVISELDTHELPYSHAKEGNSGNGRSLPDAAVLQMVSMGKLRVRFSSFMHPDMVSFVERCVSVDPQERPTAAEVLYHLQMATKNRQC</sequence>
<evidence type="ECO:0000259" key="6">
    <source>
        <dbReference type="PROSITE" id="PS50011"/>
    </source>
</evidence>
<feature type="region of interest" description="Disordered" evidence="4">
    <location>
        <begin position="1"/>
        <end position="225"/>
    </location>
</feature>
<keyword evidence="2 3" id="KW-0067">ATP-binding</keyword>
<dbReference type="OrthoDB" id="10261027at2759"/>
<dbReference type="Gene3D" id="1.10.510.10">
    <property type="entry name" value="Transferase(Phosphotransferase) domain 1"/>
    <property type="match status" value="1"/>
</dbReference>
<evidence type="ECO:0000313" key="7">
    <source>
        <dbReference type="EMBL" id="GMF17003.1"/>
    </source>
</evidence>
<dbReference type="InterPro" id="IPR000719">
    <property type="entry name" value="Prot_kinase_dom"/>
</dbReference>
<name>A0A9W6TQB0_9STRA</name>
<dbReference type="InterPro" id="IPR011009">
    <property type="entry name" value="Kinase-like_dom_sf"/>
</dbReference>
<dbReference type="GO" id="GO:0005524">
    <property type="term" value="F:ATP binding"/>
    <property type="evidence" value="ECO:0007669"/>
    <property type="project" value="UniProtKB-UniRule"/>
</dbReference>
<feature type="compositionally biased region" description="Low complexity" evidence="4">
    <location>
        <begin position="153"/>
        <end position="208"/>
    </location>
</feature>
<dbReference type="EMBL" id="BSXT01000085">
    <property type="protein sequence ID" value="GMF17003.1"/>
    <property type="molecule type" value="Genomic_DNA"/>
</dbReference>
<dbReference type="PROSITE" id="PS50011">
    <property type="entry name" value="PROTEIN_KINASE_DOM"/>
    <property type="match status" value="1"/>
</dbReference>
<dbReference type="Gene3D" id="3.30.200.20">
    <property type="entry name" value="Phosphorylase Kinase, domain 1"/>
    <property type="match status" value="1"/>
</dbReference>
<accession>A0A9W6TQB0</accession>
<feature type="compositionally biased region" description="Low complexity" evidence="4">
    <location>
        <begin position="17"/>
        <end position="36"/>
    </location>
</feature>
<keyword evidence="5" id="KW-1133">Transmembrane helix</keyword>
<keyword evidence="1 3" id="KW-0547">Nucleotide-binding</keyword>
<feature type="compositionally biased region" description="Pro residues" evidence="4">
    <location>
        <begin position="87"/>
        <end position="152"/>
    </location>
</feature>
<dbReference type="CDD" id="cd13999">
    <property type="entry name" value="STKc_MAP3K-like"/>
    <property type="match status" value="1"/>
</dbReference>
<dbReference type="InterPro" id="IPR008271">
    <property type="entry name" value="Ser/Thr_kinase_AS"/>
</dbReference>
<reference evidence="7" key="1">
    <citation type="submission" date="2023-04" db="EMBL/GenBank/DDBJ databases">
        <title>Phytophthora fragariaefolia NBRC 109709.</title>
        <authorList>
            <person name="Ichikawa N."/>
            <person name="Sato H."/>
            <person name="Tonouchi N."/>
        </authorList>
    </citation>
    <scope>NUCLEOTIDE SEQUENCE</scope>
    <source>
        <strain evidence="7">NBRC 109709</strain>
    </source>
</reference>
<feature type="transmembrane region" description="Helical" evidence="5">
    <location>
        <begin position="291"/>
        <end position="316"/>
    </location>
</feature>
<proteinExistence type="predicted"/>
<dbReference type="SUPFAM" id="SSF56112">
    <property type="entry name" value="Protein kinase-like (PK-like)"/>
    <property type="match status" value="1"/>
</dbReference>
<dbReference type="GO" id="GO:0004674">
    <property type="term" value="F:protein serine/threonine kinase activity"/>
    <property type="evidence" value="ECO:0007669"/>
    <property type="project" value="TreeGrafter"/>
</dbReference>
<feature type="domain" description="Protein kinase" evidence="6">
    <location>
        <begin position="400"/>
        <end position="669"/>
    </location>
</feature>
<keyword evidence="5" id="KW-0472">Membrane</keyword>
<evidence type="ECO:0000256" key="2">
    <source>
        <dbReference type="ARBA" id="ARBA00022840"/>
    </source>
</evidence>
<dbReference type="PROSITE" id="PS00108">
    <property type="entry name" value="PROTEIN_KINASE_ST"/>
    <property type="match status" value="1"/>
</dbReference>
<feature type="binding site" evidence="3">
    <location>
        <position position="427"/>
    </location>
    <ligand>
        <name>ATP</name>
        <dbReference type="ChEBI" id="CHEBI:30616"/>
    </ligand>
</feature>
<organism evidence="7 8">
    <name type="scientific">Phytophthora fragariaefolia</name>
    <dbReference type="NCBI Taxonomy" id="1490495"/>
    <lineage>
        <taxon>Eukaryota</taxon>
        <taxon>Sar</taxon>
        <taxon>Stramenopiles</taxon>
        <taxon>Oomycota</taxon>
        <taxon>Peronosporomycetes</taxon>
        <taxon>Peronosporales</taxon>
        <taxon>Peronosporaceae</taxon>
        <taxon>Phytophthora</taxon>
    </lineage>
</organism>
<comment type="caution">
    <text evidence="7">The sequence shown here is derived from an EMBL/GenBank/DDBJ whole genome shotgun (WGS) entry which is preliminary data.</text>
</comment>
<feature type="compositionally biased region" description="Low complexity" evidence="4">
    <location>
        <begin position="44"/>
        <end position="56"/>
    </location>
</feature>
<feature type="compositionally biased region" description="Pro residues" evidence="4">
    <location>
        <begin position="57"/>
        <end position="79"/>
    </location>
</feature>
<dbReference type="Pfam" id="PF00069">
    <property type="entry name" value="Pkinase"/>
    <property type="match status" value="1"/>
</dbReference>
<dbReference type="InterPro" id="IPR051681">
    <property type="entry name" value="Ser/Thr_Kinases-Pseudokinases"/>
</dbReference>
<evidence type="ECO:0000256" key="1">
    <source>
        <dbReference type="ARBA" id="ARBA00022741"/>
    </source>
</evidence>
<dbReference type="Proteomes" id="UP001165121">
    <property type="component" value="Unassembled WGS sequence"/>
</dbReference>
<evidence type="ECO:0000256" key="4">
    <source>
        <dbReference type="SAM" id="MobiDB-lite"/>
    </source>
</evidence>
<dbReference type="PANTHER" id="PTHR44329:SF214">
    <property type="entry name" value="PROTEIN KINASE DOMAIN-CONTAINING PROTEIN"/>
    <property type="match status" value="1"/>
</dbReference>
<dbReference type="AlphaFoldDB" id="A0A9W6TQB0"/>
<gene>
    <name evidence="7" type="ORF">Pfra01_000102800</name>
</gene>
<keyword evidence="8" id="KW-1185">Reference proteome</keyword>
<dbReference type="InterPro" id="IPR017441">
    <property type="entry name" value="Protein_kinase_ATP_BS"/>
</dbReference>
<evidence type="ECO:0000256" key="3">
    <source>
        <dbReference type="PROSITE-ProRule" id="PRU10141"/>
    </source>
</evidence>
<evidence type="ECO:0000256" key="5">
    <source>
        <dbReference type="SAM" id="Phobius"/>
    </source>
</evidence>
<protein>
    <submittedName>
        <fullName evidence="7">Unnamed protein product</fullName>
    </submittedName>
</protein>
<dbReference type="PROSITE" id="PS00107">
    <property type="entry name" value="PROTEIN_KINASE_ATP"/>
    <property type="match status" value="1"/>
</dbReference>
<evidence type="ECO:0000313" key="8">
    <source>
        <dbReference type="Proteomes" id="UP001165121"/>
    </source>
</evidence>